<comment type="similarity">
    <text evidence="1">Belongs to the thymidylate synthase ThyX family.</text>
</comment>
<dbReference type="EC" id="2.1.1.148" evidence="1"/>
<evidence type="ECO:0000313" key="3">
    <source>
        <dbReference type="Proteomes" id="UP001289135"/>
    </source>
</evidence>
<keyword evidence="1" id="KW-0285">Flavoprotein</keyword>
<dbReference type="GO" id="GO:0050660">
    <property type="term" value="F:flavin adenine dinucleotide binding"/>
    <property type="evidence" value="ECO:0007669"/>
    <property type="project" value="UniProtKB-UniRule"/>
</dbReference>
<evidence type="ECO:0000256" key="1">
    <source>
        <dbReference type="HAMAP-Rule" id="MF_01408"/>
    </source>
</evidence>
<dbReference type="SUPFAM" id="SSF69796">
    <property type="entry name" value="Thymidylate synthase-complementing protein Thy1"/>
    <property type="match status" value="1"/>
</dbReference>
<dbReference type="Pfam" id="PF02511">
    <property type="entry name" value="Thy1"/>
    <property type="match status" value="1"/>
</dbReference>
<dbReference type="GO" id="GO:0006231">
    <property type="term" value="P:dTMP biosynthetic process"/>
    <property type="evidence" value="ECO:0007669"/>
    <property type="project" value="UniProtKB-UniRule"/>
</dbReference>
<evidence type="ECO:0000313" key="2">
    <source>
        <dbReference type="EMBL" id="MDZ5761332.1"/>
    </source>
</evidence>
<gene>
    <name evidence="1" type="primary">thyX</name>
    <name evidence="2" type="ORF">Lyticum_00504</name>
</gene>
<comment type="caution">
    <text evidence="2">The sequence shown here is derived from an EMBL/GenBank/DDBJ whole genome shotgun (WGS) entry which is preliminary data.</text>
</comment>
<comment type="function">
    <text evidence="1">Catalyzes the reductive methylation of 2'-deoxyuridine-5'-monophosphate (dUMP) to 2'-deoxythymidine-5'-monophosphate (dTMP) while utilizing 5,10-methylenetetrahydrofolate (mTHF) as the methyl donor, and NADPH and FADH(2) as the reductant.</text>
</comment>
<dbReference type="PANTHER" id="PTHR34934">
    <property type="entry name" value="FLAVIN-DEPENDENT THYMIDYLATE SYNTHASE"/>
    <property type="match status" value="1"/>
</dbReference>
<reference evidence="2" key="1">
    <citation type="submission" date="2023-02" db="EMBL/GenBank/DDBJ databases">
        <title>Host association and intracellularity evolved multiple times independently in the Rickettsiales.</title>
        <authorList>
            <person name="Castelli M."/>
            <person name="Nardi T."/>
            <person name="Gammuto L."/>
            <person name="Bellinzona G."/>
            <person name="Sabaneyeva E."/>
            <person name="Potekhin A."/>
            <person name="Serra V."/>
            <person name="Petroni G."/>
            <person name="Sassera D."/>
        </authorList>
    </citation>
    <scope>NUCLEOTIDE SEQUENCE</scope>
    <source>
        <strain evidence="2">USBL-36I1</strain>
    </source>
</reference>
<dbReference type="PROSITE" id="PS51331">
    <property type="entry name" value="THYX"/>
    <property type="match status" value="1"/>
</dbReference>
<dbReference type="GO" id="GO:0050797">
    <property type="term" value="F:thymidylate synthase (FAD) activity"/>
    <property type="evidence" value="ECO:0007669"/>
    <property type="project" value="UniProtKB-UniRule"/>
</dbReference>
<dbReference type="CDD" id="cd20175">
    <property type="entry name" value="ThyX"/>
    <property type="match status" value="1"/>
</dbReference>
<keyword evidence="1" id="KW-0521">NADP</keyword>
<feature type="binding site" evidence="1">
    <location>
        <begin position="100"/>
        <end position="103"/>
    </location>
    <ligand>
        <name>dUMP</name>
        <dbReference type="ChEBI" id="CHEBI:246422"/>
        <note>ligand shared between dimeric partners</note>
    </ligand>
</feature>
<dbReference type="NCBIfam" id="TIGR02170">
    <property type="entry name" value="thyX"/>
    <property type="match status" value="1"/>
</dbReference>
<dbReference type="RefSeq" id="WP_322498761.1">
    <property type="nucleotide sequence ID" value="NZ_JARGYU010000002.1"/>
</dbReference>
<feature type="binding site" description="in other chain" evidence="1">
    <location>
        <begin position="111"/>
        <end position="115"/>
    </location>
    <ligand>
        <name>dUMP</name>
        <dbReference type="ChEBI" id="CHEBI:246422"/>
        <note>ligand shared between dimeric partners</note>
    </ligand>
</feature>
<comment type="cofactor">
    <cofactor evidence="1">
        <name>FAD</name>
        <dbReference type="ChEBI" id="CHEBI:57692"/>
    </cofactor>
    <text evidence="1">Binds 4 FAD per tetramer. Each FAD binding site is formed by three monomers.</text>
</comment>
<feature type="binding site" evidence="1">
    <location>
        <begin position="103"/>
        <end position="105"/>
    </location>
    <ligand>
        <name>FAD</name>
        <dbReference type="ChEBI" id="CHEBI:57692"/>
        <note>ligand shared between neighboring subunits</note>
    </ligand>
</feature>
<dbReference type="GO" id="GO:0006235">
    <property type="term" value="P:dTTP biosynthetic process"/>
    <property type="evidence" value="ECO:0007669"/>
    <property type="project" value="UniProtKB-UniRule"/>
</dbReference>
<feature type="binding site" evidence="1">
    <location>
        <position position="225"/>
    </location>
    <ligand>
        <name>dUMP</name>
        <dbReference type="ChEBI" id="CHEBI:246422"/>
        <note>ligand shared between dimeric partners</note>
    </ligand>
</feature>
<dbReference type="HAMAP" id="MF_01408">
    <property type="entry name" value="ThyX"/>
    <property type="match status" value="1"/>
</dbReference>
<name>A0AAE4VLC3_9RICK</name>
<comment type="pathway">
    <text evidence="1">Pyrimidine metabolism; dTTP biosynthesis.</text>
</comment>
<dbReference type="PANTHER" id="PTHR34934:SF1">
    <property type="entry name" value="FLAVIN-DEPENDENT THYMIDYLATE SYNTHASE"/>
    <property type="match status" value="1"/>
</dbReference>
<dbReference type="GO" id="GO:0032259">
    <property type="term" value="P:methylation"/>
    <property type="evidence" value="ECO:0007669"/>
    <property type="project" value="UniProtKB-KW"/>
</dbReference>
<feature type="binding site" evidence="1">
    <location>
        <position position="80"/>
    </location>
    <ligand>
        <name>FAD</name>
        <dbReference type="ChEBI" id="CHEBI:57692"/>
        <note>ligand shared between neighboring subunits</note>
    </ligand>
</feature>
<accession>A0AAE4VLC3</accession>
<dbReference type="Proteomes" id="UP001289135">
    <property type="component" value="Unassembled WGS sequence"/>
</dbReference>
<dbReference type="EMBL" id="JARGYU010000002">
    <property type="protein sequence ID" value="MDZ5761332.1"/>
    <property type="molecule type" value="Genomic_DNA"/>
</dbReference>
<feature type="binding site" evidence="1">
    <location>
        <position position="111"/>
    </location>
    <ligand>
        <name>FAD</name>
        <dbReference type="ChEBI" id="CHEBI:57692"/>
        <note>ligand shared between neighboring subunits</note>
    </ligand>
</feature>
<keyword evidence="1" id="KW-0545">Nucleotide biosynthesis</keyword>
<comment type="catalytic activity">
    <reaction evidence="1">
        <text>dUMP + (6R)-5,10-methylene-5,6,7,8-tetrahydrofolate + NADPH + H(+) = dTMP + (6S)-5,6,7,8-tetrahydrofolate + NADP(+)</text>
        <dbReference type="Rhea" id="RHEA:29043"/>
        <dbReference type="ChEBI" id="CHEBI:15378"/>
        <dbReference type="ChEBI" id="CHEBI:15636"/>
        <dbReference type="ChEBI" id="CHEBI:57453"/>
        <dbReference type="ChEBI" id="CHEBI:57783"/>
        <dbReference type="ChEBI" id="CHEBI:58349"/>
        <dbReference type="ChEBI" id="CHEBI:63528"/>
        <dbReference type="ChEBI" id="CHEBI:246422"/>
        <dbReference type="EC" id="2.1.1.148"/>
    </reaction>
</comment>
<protein>
    <recommendedName>
        <fullName evidence="1">Flavin-dependent thymidylate synthase</fullName>
        <shortName evidence="1">FDTS</shortName>
        <ecNumber evidence="1">2.1.1.148</ecNumber>
    </recommendedName>
    <alternativeName>
        <fullName evidence="1">FAD-dependent thymidylate synthase</fullName>
    </alternativeName>
    <alternativeName>
        <fullName evidence="1">Thymidylate synthase ThyX</fullName>
        <shortName evidence="1">TS</shortName>
        <shortName evidence="1">TSase</shortName>
    </alternativeName>
</protein>
<organism evidence="2 3">
    <name type="scientific">Lyticum sinuosum</name>
    <dbReference type="NCBI Taxonomy" id="1332059"/>
    <lineage>
        <taxon>Bacteria</taxon>
        <taxon>Pseudomonadati</taxon>
        <taxon>Pseudomonadota</taxon>
        <taxon>Alphaproteobacteria</taxon>
        <taxon>Rickettsiales</taxon>
        <taxon>Lyticum</taxon>
    </lineage>
</organism>
<keyword evidence="3" id="KW-1185">Reference proteome</keyword>
<feature type="binding site" evidence="1">
    <location>
        <position position="220"/>
    </location>
    <ligand>
        <name>FAD</name>
        <dbReference type="ChEBI" id="CHEBI:57692"/>
        <note>ligand shared between neighboring subunits</note>
    </ligand>
</feature>
<keyword evidence="1" id="KW-0274">FAD</keyword>
<dbReference type="Gene3D" id="3.30.1360.170">
    <property type="match status" value="1"/>
</dbReference>
<dbReference type="InterPro" id="IPR036098">
    <property type="entry name" value="Thymidylate_synthase_ThyX_sf"/>
</dbReference>
<feature type="binding site" evidence="1">
    <location>
        <begin position="214"/>
        <end position="216"/>
    </location>
    <ligand>
        <name>FAD</name>
        <dbReference type="ChEBI" id="CHEBI:57692"/>
        <note>ligand shared between neighboring subunits</note>
    </ligand>
</feature>
<dbReference type="GO" id="GO:0004799">
    <property type="term" value="F:thymidylate synthase activity"/>
    <property type="evidence" value="ECO:0007669"/>
    <property type="project" value="TreeGrafter"/>
</dbReference>
<comment type="subunit">
    <text evidence="1">Homotetramer.</text>
</comment>
<keyword evidence="1" id="KW-0489">Methyltransferase</keyword>
<dbReference type="InterPro" id="IPR003669">
    <property type="entry name" value="Thymidylate_synthase_ThyX"/>
</dbReference>
<keyword evidence="1" id="KW-0808">Transferase</keyword>
<sequence>MTNNQDNSTFSTKRSTVQEIEAIINQTIPILDHGFIRIIDYMGDDNAIVQSARVSYGKGTTQINADKALISYLMRHHHTSPFEMCEIKFHIKAPIFVARQWLRHRTANVNEYSARYSILDREFYLPSKENISSQSTNNKQCRVSNSNLKEEEIEFVIDILKNDANRCYDNYLQLMNINENTTEKIDPNKSGIARELSRMNLNLNYYTQWYWKIDLHNLLHFLYLRTHNHAQYEIRIYAQKILEIVQKWVPHTYEAFINYRLESKSFSKNALNFIKKQIKGEDITFSESGISKREWNDICEYFNLEDIIIK</sequence>
<proteinExistence type="inferred from homology"/>
<feature type="active site" description="Involved in ionization of N3 of dUMP, leading to its activation" evidence="1">
    <location>
        <position position="225"/>
    </location>
</feature>
<dbReference type="AlphaFoldDB" id="A0AAE4VLC3"/>
<feature type="binding site" description="in other chain" evidence="1">
    <location>
        <position position="198"/>
    </location>
    <ligand>
        <name>dUMP</name>
        <dbReference type="ChEBI" id="CHEBI:246422"/>
        <note>ligand shared between dimeric partners</note>
    </ligand>
</feature>
<dbReference type="GO" id="GO:0070402">
    <property type="term" value="F:NADPH binding"/>
    <property type="evidence" value="ECO:0007669"/>
    <property type="project" value="TreeGrafter"/>
</dbReference>